<feature type="region of interest" description="Disordered" evidence="1">
    <location>
        <begin position="218"/>
        <end position="247"/>
    </location>
</feature>
<dbReference type="InterPro" id="IPR036390">
    <property type="entry name" value="WH_DNA-bd_sf"/>
</dbReference>
<dbReference type="GeneID" id="87885382"/>
<keyword evidence="4" id="KW-1185">Reference proteome</keyword>
<evidence type="ECO:0000313" key="3">
    <source>
        <dbReference type="EMBL" id="KAK3310197.1"/>
    </source>
</evidence>
<protein>
    <recommendedName>
        <fullName evidence="2">E3 ubiquitin-protein ligase UBR1-like winged-helix domain-containing protein</fullName>
    </recommendedName>
</protein>
<feature type="compositionally biased region" description="Low complexity" evidence="1">
    <location>
        <begin position="587"/>
        <end position="602"/>
    </location>
</feature>
<dbReference type="SUPFAM" id="SSF46785">
    <property type="entry name" value="Winged helix' DNA-binding domain"/>
    <property type="match status" value="1"/>
</dbReference>
<comment type="caution">
    <text evidence="3">The sequence shown here is derived from an EMBL/GenBank/DDBJ whole genome shotgun (WGS) entry which is preliminary data.</text>
</comment>
<dbReference type="AlphaFoldDB" id="A0AAJ0H1V4"/>
<dbReference type="EMBL" id="JAUDZG010000001">
    <property type="protein sequence ID" value="KAK3310197.1"/>
    <property type="molecule type" value="Genomic_DNA"/>
</dbReference>
<reference evidence="3" key="2">
    <citation type="submission" date="2023-06" db="EMBL/GenBank/DDBJ databases">
        <authorList>
            <consortium name="Lawrence Berkeley National Laboratory"/>
            <person name="Mondo S.J."/>
            <person name="Hensen N."/>
            <person name="Bonometti L."/>
            <person name="Westerberg I."/>
            <person name="Brannstrom I.O."/>
            <person name="Guillou S."/>
            <person name="Cros-Aarteil S."/>
            <person name="Calhoun S."/>
            <person name="Haridas S."/>
            <person name="Kuo A."/>
            <person name="Pangilinan J."/>
            <person name="Riley R."/>
            <person name="Labutti K."/>
            <person name="Andreopoulos B."/>
            <person name="Lipzen A."/>
            <person name="Chen C."/>
            <person name="Yanf M."/>
            <person name="Daum C."/>
            <person name="Ng V."/>
            <person name="Clum A."/>
            <person name="Steindorff A."/>
            <person name="Ohm R."/>
            <person name="Martin F."/>
            <person name="Silar P."/>
            <person name="Natvig D."/>
            <person name="Lalanne C."/>
            <person name="Gautier V."/>
            <person name="Ament-Velasquez S.L."/>
            <person name="Kruys A."/>
            <person name="Hutchinson M.I."/>
            <person name="Powell A.J."/>
            <person name="Barry K."/>
            <person name="Miller A.N."/>
            <person name="Grigoriev I.V."/>
            <person name="Debuchy R."/>
            <person name="Gladieux P."/>
            <person name="Thoren M.H."/>
            <person name="Johannesson H."/>
        </authorList>
    </citation>
    <scope>NUCLEOTIDE SEQUENCE</scope>
    <source>
        <strain evidence="3">CBS 333.67</strain>
    </source>
</reference>
<feature type="compositionally biased region" description="Low complexity" evidence="1">
    <location>
        <begin position="623"/>
        <end position="637"/>
    </location>
</feature>
<gene>
    <name evidence="3" type="ORF">B0T15DRAFT_488882</name>
</gene>
<dbReference type="Pfam" id="PF22960">
    <property type="entry name" value="WHD_UBR1"/>
    <property type="match status" value="1"/>
</dbReference>
<name>A0AAJ0H1V4_9PEZI</name>
<organism evidence="3 4">
    <name type="scientific">Chaetomium strumarium</name>
    <dbReference type="NCBI Taxonomy" id="1170767"/>
    <lineage>
        <taxon>Eukaryota</taxon>
        <taxon>Fungi</taxon>
        <taxon>Dikarya</taxon>
        <taxon>Ascomycota</taxon>
        <taxon>Pezizomycotina</taxon>
        <taxon>Sordariomycetes</taxon>
        <taxon>Sordariomycetidae</taxon>
        <taxon>Sordariales</taxon>
        <taxon>Chaetomiaceae</taxon>
        <taxon>Chaetomium</taxon>
    </lineage>
</organism>
<reference evidence="3" key="1">
    <citation type="journal article" date="2023" name="Mol. Phylogenet. Evol.">
        <title>Genome-scale phylogeny and comparative genomics of the fungal order Sordariales.</title>
        <authorList>
            <person name="Hensen N."/>
            <person name="Bonometti L."/>
            <person name="Westerberg I."/>
            <person name="Brannstrom I.O."/>
            <person name="Guillou S."/>
            <person name="Cros-Aarteil S."/>
            <person name="Calhoun S."/>
            <person name="Haridas S."/>
            <person name="Kuo A."/>
            <person name="Mondo S."/>
            <person name="Pangilinan J."/>
            <person name="Riley R."/>
            <person name="LaButti K."/>
            <person name="Andreopoulos B."/>
            <person name="Lipzen A."/>
            <person name="Chen C."/>
            <person name="Yan M."/>
            <person name="Daum C."/>
            <person name="Ng V."/>
            <person name="Clum A."/>
            <person name="Steindorff A."/>
            <person name="Ohm R.A."/>
            <person name="Martin F."/>
            <person name="Silar P."/>
            <person name="Natvig D.O."/>
            <person name="Lalanne C."/>
            <person name="Gautier V."/>
            <person name="Ament-Velasquez S.L."/>
            <person name="Kruys A."/>
            <person name="Hutchinson M.I."/>
            <person name="Powell A.J."/>
            <person name="Barry K."/>
            <person name="Miller A.N."/>
            <person name="Grigoriev I.V."/>
            <person name="Debuchy R."/>
            <person name="Gladieux P."/>
            <person name="Hiltunen Thoren M."/>
            <person name="Johannesson H."/>
        </authorList>
    </citation>
    <scope>NUCLEOTIDE SEQUENCE</scope>
    <source>
        <strain evidence="3">CBS 333.67</strain>
    </source>
</reference>
<feature type="compositionally biased region" description="Low complexity" evidence="1">
    <location>
        <begin position="384"/>
        <end position="400"/>
    </location>
</feature>
<feature type="compositionally biased region" description="Polar residues" evidence="1">
    <location>
        <begin position="487"/>
        <end position="505"/>
    </location>
</feature>
<feature type="domain" description="E3 ubiquitin-protein ligase UBR1-like winged-helix" evidence="2">
    <location>
        <begin position="255"/>
        <end position="335"/>
    </location>
</feature>
<dbReference type="RefSeq" id="XP_062725977.1">
    <property type="nucleotide sequence ID" value="XM_062866553.1"/>
</dbReference>
<accession>A0AAJ0H1V4</accession>
<dbReference type="Gene3D" id="1.10.10.2670">
    <property type="entry name" value="E3 ubiquitin-protein ligase"/>
    <property type="match status" value="1"/>
</dbReference>
<dbReference type="InterPro" id="IPR055194">
    <property type="entry name" value="UBR1-like_WH"/>
</dbReference>
<feature type="compositionally biased region" description="Basic and acidic residues" evidence="1">
    <location>
        <begin position="539"/>
        <end position="551"/>
    </location>
</feature>
<sequence>MVLNIPENGVSIESSAQAMAELPNQAFAIALSPSVIEDMILCVQNGGDIQLALGSAPKFRFDDHEVRIPKTSDPSGYDLFRATSEKPSRVTKLPNPTMSIFKIPKCHPMAKAMKASSQGAKGEPGSKKAPAKSTKPANKRAAPSARDTDSQRTPDPATARLERSLASLEADKRENSYGPSEAIPNALADIGYSTTVVTGLAASRKGKLKVPNRRLLEPQAAASPRSLPPSPALSASGSPSLLPSGGTTQERVKQLRFPIIHELAVQNLSRQELLAKWDEGAEEEFDAILSKVADFDADSQKWALKKLFWKELDVFEYRYAHDEEREKAIRNAIKQYDRSRLGTSDPLWQKLLPKSERGKGICLSRLQAAIAKGPAVPAPKQKADASNASGVDSDSASSVSKKGKGGEPMSRSSSQTSTGKKKLSPSEAQAKRLLSTKKKPMAAATTKPTPKASAAKTPAKGANAKGRQPLSKEYVSDSSSTDDEVPLSTSIAKSKTTVATASKPASQAAEKPKAGQKLGEPKVPPAAKPKAATTAKTQVQEDKKHREKDTIRAQATAKPAKRPRDAEEDDSSSSGTPLSKRVKTVLKATPAPAASAKPRSTSGSSQNSRGAPSTVAAPKPKNTTPLKSSPLASSPPTNASELEREGQREREPVRGERDTTVKTTSSSGAAINGNAGTAKKRPPTDSLPGNKAKRPRPSQETLEMAARFKRFYREYEQLHRDVTNNDNPDPNKLTNLIDMHEQLSRMKSEIYAAVEAC</sequence>
<proteinExistence type="predicted"/>
<feature type="region of interest" description="Disordered" evidence="1">
    <location>
        <begin position="374"/>
        <end position="702"/>
    </location>
</feature>
<feature type="compositionally biased region" description="Low complexity" evidence="1">
    <location>
        <begin position="232"/>
        <end position="246"/>
    </location>
</feature>
<evidence type="ECO:0000256" key="1">
    <source>
        <dbReference type="SAM" id="MobiDB-lite"/>
    </source>
</evidence>
<feature type="compositionally biased region" description="Low complexity" evidence="1">
    <location>
        <begin position="127"/>
        <end position="136"/>
    </location>
</feature>
<evidence type="ECO:0000259" key="2">
    <source>
        <dbReference type="Pfam" id="PF22960"/>
    </source>
</evidence>
<evidence type="ECO:0000313" key="4">
    <source>
        <dbReference type="Proteomes" id="UP001273166"/>
    </source>
</evidence>
<feature type="region of interest" description="Disordered" evidence="1">
    <location>
        <begin position="111"/>
        <end position="157"/>
    </location>
</feature>
<dbReference type="InterPro" id="IPR042065">
    <property type="entry name" value="E3_ELL-like"/>
</dbReference>
<feature type="compositionally biased region" description="Low complexity" evidence="1">
    <location>
        <begin position="528"/>
        <end position="537"/>
    </location>
</feature>
<feature type="compositionally biased region" description="Basic and acidic residues" evidence="1">
    <location>
        <begin position="641"/>
        <end position="660"/>
    </location>
</feature>
<feature type="compositionally biased region" description="Low complexity" evidence="1">
    <location>
        <begin position="441"/>
        <end position="465"/>
    </location>
</feature>
<dbReference type="Proteomes" id="UP001273166">
    <property type="component" value="Unassembled WGS sequence"/>
</dbReference>